<comment type="caution">
    <text evidence="2">The sequence shown here is derived from an EMBL/GenBank/DDBJ whole genome shotgun (WGS) entry which is preliminary data.</text>
</comment>
<evidence type="ECO:0000259" key="1">
    <source>
        <dbReference type="PROSITE" id="PS50206"/>
    </source>
</evidence>
<organism evidence="2 3">
    <name type="scientific">Jutongia huaianensis</name>
    <dbReference type="NCBI Taxonomy" id="2763668"/>
    <lineage>
        <taxon>Bacteria</taxon>
        <taxon>Bacillati</taxon>
        <taxon>Bacillota</taxon>
        <taxon>Clostridia</taxon>
        <taxon>Lachnospirales</taxon>
        <taxon>Lachnospiraceae</taxon>
        <taxon>Jutongia</taxon>
    </lineage>
</organism>
<dbReference type="EMBL" id="JACRSX010000005">
    <property type="protein sequence ID" value="MBC8562127.1"/>
    <property type="molecule type" value="Genomic_DNA"/>
</dbReference>
<name>A0ABR7N0J7_9FIRM</name>
<dbReference type="InterPro" id="IPR036873">
    <property type="entry name" value="Rhodanese-like_dom_sf"/>
</dbReference>
<dbReference type="PROSITE" id="PS50206">
    <property type="entry name" value="RHODANESE_3"/>
    <property type="match status" value="1"/>
</dbReference>
<dbReference type="PANTHER" id="PTHR43031">
    <property type="entry name" value="FAD-DEPENDENT OXIDOREDUCTASE"/>
    <property type="match status" value="1"/>
</dbReference>
<accession>A0ABR7N0J7</accession>
<dbReference type="Pfam" id="PF00581">
    <property type="entry name" value="Rhodanese"/>
    <property type="match status" value="1"/>
</dbReference>
<evidence type="ECO:0000313" key="2">
    <source>
        <dbReference type="EMBL" id="MBC8562127.1"/>
    </source>
</evidence>
<dbReference type="Proteomes" id="UP000606193">
    <property type="component" value="Unassembled WGS sequence"/>
</dbReference>
<dbReference type="SUPFAM" id="SSF52821">
    <property type="entry name" value="Rhodanese/Cell cycle control phosphatase"/>
    <property type="match status" value="1"/>
</dbReference>
<dbReference type="SMART" id="SM00450">
    <property type="entry name" value="RHOD"/>
    <property type="match status" value="1"/>
</dbReference>
<dbReference type="InterPro" id="IPR001763">
    <property type="entry name" value="Rhodanese-like_dom"/>
</dbReference>
<protein>
    <submittedName>
        <fullName evidence="2">Rhodanese-like domain-containing protein</fullName>
    </submittedName>
</protein>
<dbReference type="Gene3D" id="3.40.250.10">
    <property type="entry name" value="Rhodanese-like domain"/>
    <property type="match status" value="1"/>
</dbReference>
<sequence>MNYQVISEKTLSHYLEMPGLLLVDLRSREDYGKNHIPGAIWQDWEHIVDEFSGLLAGFETDHGTLPAHIVLYCDSGHISLITARDLAVRGYPVMSLNGGFHRWHGQTVS</sequence>
<feature type="domain" description="Rhodanese" evidence="1">
    <location>
        <begin position="16"/>
        <end position="109"/>
    </location>
</feature>
<evidence type="ECO:0000313" key="3">
    <source>
        <dbReference type="Proteomes" id="UP000606193"/>
    </source>
</evidence>
<dbReference type="RefSeq" id="WP_249297642.1">
    <property type="nucleotide sequence ID" value="NZ_JACRSX010000005.1"/>
</dbReference>
<dbReference type="CDD" id="cd00158">
    <property type="entry name" value="RHOD"/>
    <property type="match status" value="1"/>
</dbReference>
<keyword evidence="3" id="KW-1185">Reference proteome</keyword>
<gene>
    <name evidence="2" type="ORF">H8704_05675</name>
</gene>
<reference evidence="2 3" key="1">
    <citation type="submission" date="2020-08" db="EMBL/GenBank/DDBJ databases">
        <title>Genome public.</title>
        <authorList>
            <person name="Liu C."/>
            <person name="Sun Q."/>
        </authorList>
    </citation>
    <scope>NUCLEOTIDE SEQUENCE [LARGE SCALE GENOMIC DNA]</scope>
    <source>
        <strain evidence="2 3">NSJ-37</strain>
    </source>
</reference>
<dbReference type="PANTHER" id="PTHR43031:SF1">
    <property type="entry name" value="PYRIDINE NUCLEOTIDE-DISULPHIDE OXIDOREDUCTASE"/>
    <property type="match status" value="1"/>
</dbReference>
<dbReference type="InterPro" id="IPR050229">
    <property type="entry name" value="GlpE_sulfurtransferase"/>
</dbReference>
<proteinExistence type="predicted"/>